<evidence type="ECO:0000256" key="5">
    <source>
        <dbReference type="ARBA" id="ARBA00022825"/>
    </source>
</evidence>
<dbReference type="CDD" id="cd07025">
    <property type="entry name" value="Peptidase_S66"/>
    <property type="match status" value="1"/>
</dbReference>
<evidence type="ECO:0000256" key="3">
    <source>
        <dbReference type="ARBA" id="ARBA00022670"/>
    </source>
</evidence>
<keyword evidence="4" id="KW-0378">Hydrolase</keyword>
<dbReference type="PANTHER" id="PTHR30237">
    <property type="entry name" value="MURAMOYLTETRAPEPTIDE CARBOXYPEPTIDASE"/>
    <property type="match status" value="1"/>
</dbReference>
<dbReference type="SUPFAM" id="SSF141986">
    <property type="entry name" value="LD-carboxypeptidase A C-terminal domain-like"/>
    <property type="match status" value="1"/>
</dbReference>
<dbReference type="InterPro" id="IPR027461">
    <property type="entry name" value="Carboxypeptidase_A_C_sf"/>
</dbReference>
<keyword evidence="9" id="KW-1185">Reference proteome</keyword>
<proteinExistence type="inferred from homology"/>
<dbReference type="InterPro" id="IPR027478">
    <property type="entry name" value="LdcA_N"/>
</dbReference>
<reference evidence="9" key="1">
    <citation type="journal article" date="2019" name="Int. J. Syst. Evol. Microbiol.">
        <title>The Global Catalogue of Microorganisms (GCM) 10K type strain sequencing project: providing services to taxonomists for standard genome sequencing and annotation.</title>
        <authorList>
            <consortium name="The Broad Institute Genomics Platform"/>
            <consortium name="The Broad Institute Genome Sequencing Center for Infectious Disease"/>
            <person name="Wu L."/>
            <person name="Ma J."/>
        </authorList>
    </citation>
    <scope>NUCLEOTIDE SEQUENCE [LARGE SCALE GENOMIC DNA]</scope>
    <source>
        <strain evidence="9">CCUG 50349</strain>
    </source>
</reference>
<dbReference type="Pfam" id="PF02016">
    <property type="entry name" value="Peptidase_S66"/>
    <property type="match status" value="1"/>
</dbReference>
<evidence type="ECO:0000313" key="8">
    <source>
        <dbReference type="EMBL" id="MFC4738557.1"/>
    </source>
</evidence>
<dbReference type="Pfam" id="PF17676">
    <property type="entry name" value="Peptidase_S66C"/>
    <property type="match status" value="1"/>
</dbReference>
<dbReference type="InterPro" id="IPR003507">
    <property type="entry name" value="S66_fam"/>
</dbReference>
<evidence type="ECO:0000256" key="1">
    <source>
        <dbReference type="ARBA" id="ARBA00010233"/>
    </source>
</evidence>
<dbReference type="Gene3D" id="3.40.50.10740">
    <property type="entry name" value="Class I glutamine amidotransferase-like"/>
    <property type="match status" value="1"/>
</dbReference>
<evidence type="ECO:0000259" key="7">
    <source>
        <dbReference type="Pfam" id="PF17676"/>
    </source>
</evidence>
<dbReference type="InterPro" id="IPR040449">
    <property type="entry name" value="Peptidase_S66_N"/>
</dbReference>
<dbReference type="SUPFAM" id="SSF52317">
    <property type="entry name" value="Class I glutamine amidotransferase-like"/>
    <property type="match status" value="1"/>
</dbReference>
<organism evidence="8 9">
    <name type="scientific">Flavobacterium ponti</name>
    <dbReference type="NCBI Taxonomy" id="665133"/>
    <lineage>
        <taxon>Bacteria</taxon>
        <taxon>Pseudomonadati</taxon>
        <taxon>Bacteroidota</taxon>
        <taxon>Flavobacteriia</taxon>
        <taxon>Flavobacteriales</taxon>
        <taxon>Flavobacteriaceae</taxon>
        <taxon>Flavobacterium</taxon>
    </lineage>
</organism>
<dbReference type="EMBL" id="JBHSGW010000001">
    <property type="protein sequence ID" value="MFC4738557.1"/>
    <property type="molecule type" value="Genomic_DNA"/>
</dbReference>
<accession>A0ABV9NZ38</accession>
<dbReference type="Proteomes" id="UP001595885">
    <property type="component" value="Unassembled WGS sequence"/>
</dbReference>
<sequence length="299" mass="33626">MKIPPYLKKGDTVAIVCTARKFFPEDAIPAKELLESWGLKTKLGTTIGLDSCQLGGTDLERAADFQNMMDDENIKAIWCARGGYGTVRMVDLLDFTKFNKNPKWIMGFSDVTVLHSQANAERVASMHCIMPFTVPKASDEVKETLRKALFGEKMEYIIPSKPYDIQGKASGELVGGNLSILYSLLGSKSSLDTKNKILFIEDLDEYLYHIDRMMQNVKRNGYFENLKGLIVGGMTDMHDNEIPFGQNAVQIITAIAKEYNIPVCFDFPAGHVKDNRALQLGKQVDFEVNEKEVFLKFKE</sequence>
<keyword evidence="3" id="KW-0645">Protease</keyword>
<evidence type="ECO:0000256" key="4">
    <source>
        <dbReference type="ARBA" id="ARBA00022801"/>
    </source>
</evidence>
<dbReference type="InterPro" id="IPR029062">
    <property type="entry name" value="Class_I_gatase-like"/>
</dbReference>
<dbReference type="PANTHER" id="PTHR30237:SF2">
    <property type="entry name" value="MUREIN TETRAPEPTIDE CARBOXYPEPTIDASE"/>
    <property type="match status" value="1"/>
</dbReference>
<name>A0ABV9NZ38_9FLAO</name>
<gene>
    <name evidence="8" type="ORF">ACFO3U_00965</name>
</gene>
<protein>
    <submittedName>
        <fullName evidence="8">LD-carboxypeptidase</fullName>
    </submittedName>
</protein>
<comment type="caution">
    <text evidence="8">The sequence shown here is derived from an EMBL/GenBank/DDBJ whole genome shotgun (WGS) entry which is preliminary data.</text>
</comment>
<evidence type="ECO:0000313" key="9">
    <source>
        <dbReference type="Proteomes" id="UP001595885"/>
    </source>
</evidence>
<evidence type="ECO:0000259" key="6">
    <source>
        <dbReference type="Pfam" id="PF02016"/>
    </source>
</evidence>
<keyword evidence="2" id="KW-0121">Carboxypeptidase</keyword>
<dbReference type="Gene3D" id="3.50.30.60">
    <property type="entry name" value="LD-carboxypeptidase A C-terminal domain-like"/>
    <property type="match status" value="1"/>
</dbReference>
<evidence type="ECO:0000256" key="2">
    <source>
        <dbReference type="ARBA" id="ARBA00022645"/>
    </source>
</evidence>
<feature type="domain" description="LD-carboxypeptidase C-terminal" evidence="7">
    <location>
        <begin position="170"/>
        <end position="284"/>
    </location>
</feature>
<comment type="similarity">
    <text evidence="1">Belongs to the peptidase S66 family.</text>
</comment>
<dbReference type="PIRSF" id="PIRSF028757">
    <property type="entry name" value="LD-carboxypeptidase"/>
    <property type="match status" value="1"/>
</dbReference>
<feature type="domain" description="LD-carboxypeptidase N-terminal" evidence="6">
    <location>
        <begin position="13"/>
        <end position="127"/>
    </location>
</feature>
<dbReference type="InterPro" id="IPR040921">
    <property type="entry name" value="Peptidase_S66C"/>
</dbReference>
<keyword evidence="5" id="KW-0720">Serine protease</keyword>
<dbReference type="RefSeq" id="WP_379737552.1">
    <property type="nucleotide sequence ID" value="NZ_JBHSGW010000001.1"/>
</dbReference>